<dbReference type="PANTHER" id="PTHR34387">
    <property type="entry name" value="SLR1258 PROTEIN"/>
    <property type="match status" value="1"/>
</dbReference>
<organism evidence="2 3">
    <name type="scientific">Lautropia mirabilis ATCC 51599</name>
    <dbReference type="NCBI Taxonomy" id="887898"/>
    <lineage>
        <taxon>Bacteria</taxon>
        <taxon>Pseudomonadati</taxon>
        <taxon>Pseudomonadota</taxon>
        <taxon>Betaproteobacteria</taxon>
        <taxon>Burkholderiales</taxon>
        <taxon>Burkholderiaceae</taxon>
        <taxon>Lautropia</taxon>
    </lineage>
</organism>
<feature type="chain" id="PRO_5003224656" description="DUF541 domain-containing protein" evidence="1">
    <location>
        <begin position="49"/>
        <end position="257"/>
    </location>
</feature>
<gene>
    <name evidence="2" type="ORF">HMPREF0551_1668</name>
</gene>
<dbReference type="STRING" id="887898.HMPREF0551_1668"/>
<dbReference type="Proteomes" id="UP000011021">
    <property type="component" value="Unassembled WGS sequence"/>
</dbReference>
<dbReference type="PANTHER" id="PTHR34387:SF1">
    <property type="entry name" value="PERIPLASMIC IMMUNOGENIC PROTEIN"/>
    <property type="match status" value="1"/>
</dbReference>
<dbReference type="InterPro" id="IPR052022">
    <property type="entry name" value="26kDa_periplasmic_antigen"/>
</dbReference>
<feature type="signal peptide" evidence="1">
    <location>
        <begin position="1"/>
        <end position="48"/>
    </location>
</feature>
<keyword evidence="1" id="KW-0732">Signal</keyword>
<protein>
    <recommendedName>
        <fullName evidence="4">DUF541 domain-containing protein</fullName>
    </recommendedName>
</protein>
<dbReference type="EMBL" id="AEQP01000014">
    <property type="protein sequence ID" value="EFV94603.1"/>
    <property type="molecule type" value="Genomic_DNA"/>
</dbReference>
<dbReference type="Gene3D" id="3.30.70.2970">
    <property type="entry name" value="Protein of unknown function (DUF541), domain 2"/>
    <property type="match status" value="1"/>
</dbReference>
<dbReference type="eggNOG" id="COG3471">
    <property type="taxonomic scope" value="Bacteria"/>
</dbReference>
<evidence type="ECO:0008006" key="4">
    <source>
        <dbReference type="Google" id="ProtNLM"/>
    </source>
</evidence>
<dbReference type="Pfam" id="PF04402">
    <property type="entry name" value="SIMPL"/>
    <property type="match status" value="1"/>
</dbReference>
<dbReference type="HOGENOM" id="CLU_086898_1_0_4"/>
<dbReference type="Gene3D" id="3.30.110.170">
    <property type="entry name" value="Protein of unknown function (DUF541), domain 1"/>
    <property type="match status" value="1"/>
</dbReference>
<comment type="caution">
    <text evidence="2">The sequence shown here is derived from an EMBL/GenBank/DDBJ whole genome shotgun (WGS) entry which is preliminary data.</text>
</comment>
<evidence type="ECO:0000313" key="2">
    <source>
        <dbReference type="EMBL" id="EFV94603.1"/>
    </source>
</evidence>
<reference evidence="2 3" key="1">
    <citation type="submission" date="2010-12" db="EMBL/GenBank/DDBJ databases">
        <authorList>
            <person name="Muzny D."/>
            <person name="Qin X."/>
            <person name="Deng J."/>
            <person name="Jiang H."/>
            <person name="Liu Y."/>
            <person name="Qu J."/>
            <person name="Song X.-Z."/>
            <person name="Zhang L."/>
            <person name="Thornton R."/>
            <person name="Coyle M."/>
            <person name="Francisco L."/>
            <person name="Jackson L."/>
            <person name="Javaid M."/>
            <person name="Korchina V."/>
            <person name="Kovar C."/>
            <person name="Mata R."/>
            <person name="Mathew T."/>
            <person name="Ngo R."/>
            <person name="Nguyen L."/>
            <person name="Nguyen N."/>
            <person name="Okwuonu G."/>
            <person name="Ongeri F."/>
            <person name="Pham C."/>
            <person name="Simmons D."/>
            <person name="Wilczek-Boney K."/>
            <person name="Hale W."/>
            <person name="Jakkamsetti A."/>
            <person name="Pham P."/>
            <person name="Ruth R."/>
            <person name="San Lucas F."/>
            <person name="Warren J."/>
            <person name="Zhang J."/>
            <person name="Zhao Z."/>
            <person name="Zhou C."/>
            <person name="Zhu D."/>
            <person name="Lee S."/>
            <person name="Bess C."/>
            <person name="Blankenburg K."/>
            <person name="Forbes L."/>
            <person name="Fu Q."/>
            <person name="Gubbala S."/>
            <person name="Hirani K."/>
            <person name="Jayaseelan J.C."/>
            <person name="Lara F."/>
            <person name="Munidasa M."/>
            <person name="Palculict T."/>
            <person name="Patil S."/>
            <person name="Pu L.-L."/>
            <person name="Saada N."/>
            <person name="Tang L."/>
            <person name="Weissenberger G."/>
            <person name="Zhu Y."/>
            <person name="Hemphill L."/>
            <person name="Shang Y."/>
            <person name="Youmans B."/>
            <person name="Ayvaz T."/>
            <person name="Ross M."/>
            <person name="Santibanez J."/>
            <person name="Aqrawi P."/>
            <person name="Gross S."/>
            <person name="Joshi V."/>
            <person name="Fowler G."/>
            <person name="Nazareth L."/>
            <person name="Reid J."/>
            <person name="Worley K."/>
            <person name="Petrosino J."/>
            <person name="Highlander S."/>
            <person name="Gibbs R."/>
        </authorList>
    </citation>
    <scope>NUCLEOTIDE SEQUENCE [LARGE SCALE GENOMIC DNA]</scope>
    <source>
        <strain evidence="2 3">ATCC 51599</strain>
    </source>
</reference>
<dbReference type="RefSeq" id="WP_005673990.1">
    <property type="nucleotide sequence ID" value="NZ_CP146288.1"/>
</dbReference>
<dbReference type="GO" id="GO:0006974">
    <property type="term" value="P:DNA damage response"/>
    <property type="evidence" value="ECO:0007669"/>
    <property type="project" value="TreeGrafter"/>
</dbReference>
<sequence length="257" mass="27655">MALYNAFPLNMANAASRPANQPRQGSGLRNTTRLLAGLLTAGSASAWAAGPSVDLEASVSQQFPNDQMRVQLVKESRGHTIETLNAQVIEAINQALEKARTAPTVKAYANGINTHQEWNKNGEPDGWEVRGSLVLEGTDTAAVAHLAGQLASTLQLDGVTYQLSTARRHAEENNLIQQAADAFRARAHATATAFGYKSYEIKQFRLDSNHRSDSDSIGAYAVLASRSIESDRQRPSVPGEGGDTTITLTVRGTIELR</sequence>
<keyword evidence="3" id="KW-1185">Reference proteome</keyword>
<name>E7RYA4_9BURK</name>
<dbReference type="AlphaFoldDB" id="E7RYA4"/>
<proteinExistence type="predicted"/>
<dbReference type="InterPro" id="IPR007497">
    <property type="entry name" value="SIMPL/DUF541"/>
</dbReference>
<evidence type="ECO:0000313" key="3">
    <source>
        <dbReference type="Proteomes" id="UP000011021"/>
    </source>
</evidence>
<accession>E7RYA4</accession>
<evidence type="ECO:0000256" key="1">
    <source>
        <dbReference type="SAM" id="SignalP"/>
    </source>
</evidence>